<organism evidence="7">
    <name type="scientific">Guillardia theta (strain CCMP2712)</name>
    <name type="common">Cryptophyte</name>
    <dbReference type="NCBI Taxonomy" id="905079"/>
    <lineage>
        <taxon>Eukaryota</taxon>
        <taxon>Cryptophyceae</taxon>
        <taxon>Pyrenomonadales</taxon>
        <taxon>Geminigeraceae</taxon>
        <taxon>Guillardia</taxon>
    </lineage>
</organism>
<dbReference type="Gene3D" id="1.25.40.20">
    <property type="entry name" value="Ankyrin repeat-containing domain"/>
    <property type="match status" value="1"/>
</dbReference>
<dbReference type="SMART" id="SM00326">
    <property type="entry name" value="SH3"/>
    <property type="match status" value="1"/>
</dbReference>
<dbReference type="Proteomes" id="UP000011087">
    <property type="component" value="Unassembled WGS sequence"/>
</dbReference>
<evidence type="ECO:0000256" key="3">
    <source>
        <dbReference type="ARBA" id="ARBA00023043"/>
    </source>
</evidence>
<dbReference type="STRING" id="905079.L1I833"/>
<keyword evidence="1 5" id="KW-0728">SH3 domain</keyword>
<proteinExistence type="predicted"/>
<dbReference type="PROSITE" id="PS50002">
    <property type="entry name" value="SH3"/>
    <property type="match status" value="1"/>
</dbReference>
<dbReference type="PaxDb" id="55529-EKX32064"/>
<dbReference type="AlphaFoldDB" id="L1I833"/>
<dbReference type="InterPro" id="IPR036028">
    <property type="entry name" value="SH3-like_dom_sf"/>
</dbReference>
<dbReference type="HOGENOM" id="CLU_1108814_0_0_1"/>
<dbReference type="InterPro" id="IPR002110">
    <property type="entry name" value="Ankyrin_rpt"/>
</dbReference>
<dbReference type="KEGG" id="gtt:GUITHDRAFT_121764"/>
<gene>
    <name evidence="7" type="ORF">GUITHDRAFT_121764</name>
</gene>
<dbReference type="PROSITE" id="PS50297">
    <property type="entry name" value="ANK_REP_REGION"/>
    <property type="match status" value="1"/>
</dbReference>
<sequence length="251" mass="27952">MGGNGSKEREDEGPGWMGCGCLAQKSAQGKKELEGDCYSVMKVQENNQRFLSAMAEGGKADMIIGLFSTTREFDVNASDHEGNTALHKAAKNGHLLVCHILTRNGADCALRNKLGETAEDLALQHGHLPCQKFLSSSNAKPQEKTDMYKFPDFLMSPRGSRKKVSTDYITALYPYKASPDLPFDPDPRQELDMEEGEKFVLLHLRPEDGWCLVYKLSNDGRPFKEGWVPGNFMSRDGSKPLIQSEDFEVKL</sequence>
<evidence type="ECO:0000256" key="4">
    <source>
        <dbReference type="PROSITE-ProRule" id="PRU00023"/>
    </source>
</evidence>
<dbReference type="Gene3D" id="2.30.30.40">
    <property type="entry name" value="SH3 Domains"/>
    <property type="match status" value="1"/>
</dbReference>
<keyword evidence="2" id="KW-0677">Repeat</keyword>
<protein>
    <recommendedName>
        <fullName evidence="6">SH3 domain-containing protein</fullName>
    </recommendedName>
</protein>
<dbReference type="PROSITE" id="PS50088">
    <property type="entry name" value="ANK_REPEAT"/>
    <property type="match status" value="1"/>
</dbReference>
<reference evidence="9" key="2">
    <citation type="submission" date="2012-11" db="EMBL/GenBank/DDBJ databases">
        <authorList>
            <person name="Kuo A."/>
            <person name="Curtis B.A."/>
            <person name="Tanifuji G."/>
            <person name="Burki F."/>
            <person name="Gruber A."/>
            <person name="Irimia M."/>
            <person name="Maruyama S."/>
            <person name="Arias M.C."/>
            <person name="Ball S.G."/>
            <person name="Gile G.H."/>
            <person name="Hirakawa Y."/>
            <person name="Hopkins J.F."/>
            <person name="Rensing S.A."/>
            <person name="Schmutz J."/>
            <person name="Symeonidi A."/>
            <person name="Elias M."/>
            <person name="Eveleigh R.J."/>
            <person name="Herman E.K."/>
            <person name="Klute M.J."/>
            <person name="Nakayama T."/>
            <person name="Obornik M."/>
            <person name="Reyes-Prieto A."/>
            <person name="Armbrust E.V."/>
            <person name="Aves S.J."/>
            <person name="Beiko R.G."/>
            <person name="Coutinho P."/>
            <person name="Dacks J.B."/>
            <person name="Durnford D.G."/>
            <person name="Fast N.M."/>
            <person name="Green B.R."/>
            <person name="Grisdale C."/>
            <person name="Hempe F."/>
            <person name="Henrissat B."/>
            <person name="Hoppner M.P."/>
            <person name="Ishida K.-I."/>
            <person name="Kim E."/>
            <person name="Koreny L."/>
            <person name="Kroth P.G."/>
            <person name="Liu Y."/>
            <person name="Malik S.-B."/>
            <person name="Maier U.G."/>
            <person name="McRose D."/>
            <person name="Mock T."/>
            <person name="Neilson J.A."/>
            <person name="Onodera N.T."/>
            <person name="Poole A.M."/>
            <person name="Pritham E.J."/>
            <person name="Richards T.A."/>
            <person name="Rocap G."/>
            <person name="Roy S.W."/>
            <person name="Sarai C."/>
            <person name="Schaack S."/>
            <person name="Shirato S."/>
            <person name="Slamovits C.H."/>
            <person name="Spencer D.F."/>
            <person name="Suzuki S."/>
            <person name="Worden A.Z."/>
            <person name="Zauner S."/>
            <person name="Barry K."/>
            <person name="Bell C."/>
            <person name="Bharti A.K."/>
            <person name="Crow J.A."/>
            <person name="Grimwood J."/>
            <person name="Kramer R."/>
            <person name="Lindquist E."/>
            <person name="Lucas S."/>
            <person name="Salamov A."/>
            <person name="McFadden G.I."/>
            <person name="Lane C.E."/>
            <person name="Keeling P.J."/>
            <person name="Gray M.W."/>
            <person name="Grigoriev I.V."/>
            <person name="Archibald J.M."/>
        </authorList>
    </citation>
    <scope>NUCLEOTIDE SEQUENCE</scope>
    <source>
        <strain evidence="9">CCMP2712</strain>
    </source>
</reference>
<dbReference type="SUPFAM" id="SSF48403">
    <property type="entry name" value="Ankyrin repeat"/>
    <property type="match status" value="1"/>
</dbReference>
<dbReference type="RefSeq" id="XP_005819044.1">
    <property type="nucleotide sequence ID" value="XM_005818987.1"/>
</dbReference>
<reference evidence="7 9" key="1">
    <citation type="journal article" date="2012" name="Nature">
        <title>Algal genomes reveal evolutionary mosaicism and the fate of nucleomorphs.</title>
        <authorList>
            <consortium name="DOE Joint Genome Institute"/>
            <person name="Curtis B.A."/>
            <person name="Tanifuji G."/>
            <person name="Burki F."/>
            <person name="Gruber A."/>
            <person name="Irimia M."/>
            <person name="Maruyama S."/>
            <person name="Arias M.C."/>
            <person name="Ball S.G."/>
            <person name="Gile G.H."/>
            <person name="Hirakawa Y."/>
            <person name="Hopkins J.F."/>
            <person name="Kuo A."/>
            <person name="Rensing S.A."/>
            <person name="Schmutz J."/>
            <person name="Symeonidi A."/>
            <person name="Elias M."/>
            <person name="Eveleigh R.J."/>
            <person name="Herman E.K."/>
            <person name="Klute M.J."/>
            <person name="Nakayama T."/>
            <person name="Obornik M."/>
            <person name="Reyes-Prieto A."/>
            <person name="Armbrust E.V."/>
            <person name="Aves S.J."/>
            <person name="Beiko R.G."/>
            <person name="Coutinho P."/>
            <person name="Dacks J.B."/>
            <person name="Durnford D.G."/>
            <person name="Fast N.M."/>
            <person name="Green B.R."/>
            <person name="Grisdale C.J."/>
            <person name="Hempel F."/>
            <person name="Henrissat B."/>
            <person name="Hoppner M.P."/>
            <person name="Ishida K."/>
            <person name="Kim E."/>
            <person name="Koreny L."/>
            <person name="Kroth P.G."/>
            <person name="Liu Y."/>
            <person name="Malik S.B."/>
            <person name="Maier U.G."/>
            <person name="McRose D."/>
            <person name="Mock T."/>
            <person name="Neilson J.A."/>
            <person name="Onodera N.T."/>
            <person name="Poole A.M."/>
            <person name="Pritham E.J."/>
            <person name="Richards T.A."/>
            <person name="Rocap G."/>
            <person name="Roy S.W."/>
            <person name="Sarai C."/>
            <person name="Schaack S."/>
            <person name="Shirato S."/>
            <person name="Slamovits C.H."/>
            <person name="Spencer D.F."/>
            <person name="Suzuki S."/>
            <person name="Worden A.Z."/>
            <person name="Zauner S."/>
            <person name="Barry K."/>
            <person name="Bell C."/>
            <person name="Bharti A.K."/>
            <person name="Crow J.A."/>
            <person name="Grimwood J."/>
            <person name="Kramer R."/>
            <person name="Lindquist E."/>
            <person name="Lucas S."/>
            <person name="Salamov A."/>
            <person name="McFadden G.I."/>
            <person name="Lane C.E."/>
            <person name="Keeling P.J."/>
            <person name="Gray M.W."/>
            <person name="Grigoriev I.V."/>
            <person name="Archibald J.M."/>
        </authorList>
    </citation>
    <scope>NUCLEOTIDE SEQUENCE</scope>
    <source>
        <strain evidence="7 9">CCMP2712</strain>
    </source>
</reference>
<evidence type="ECO:0000313" key="9">
    <source>
        <dbReference type="Proteomes" id="UP000011087"/>
    </source>
</evidence>
<keyword evidence="9" id="KW-1185">Reference proteome</keyword>
<evidence type="ECO:0000259" key="6">
    <source>
        <dbReference type="PROSITE" id="PS50002"/>
    </source>
</evidence>
<evidence type="ECO:0000256" key="1">
    <source>
        <dbReference type="ARBA" id="ARBA00022443"/>
    </source>
</evidence>
<reference evidence="8" key="3">
    <citation type="submission" date="2015-06" db="UniProtKB">
        <authorList>
            <consortium name="EnsemblProtists"/>
        </authorList>
    </citation>
    <scope>IDENTIFICATION</scope>
</reference>
<evidence type="ECO:0000313" key="8">
    <source>
        <dbReference type="EnsemblProtists" id="EKX32064"/>
    </source>
</evidence>
<dbReference type="InterPro" id="IPR036770">
    <property type="entry name" value="Ankyrin_rpt-contain_sf"/>
</dbReference>
<dbReference type="GeneID" id="17288791"/>
<dbReference type="EnsemblProtists" id="EKX32064">
    <property type="protein sequence ID" value="EKX32064"/>
    <property type="gene ID" value="GUITHDRAFT_121764"/>
</dbReference>
<dbReference type="PANTHER" id="PTHR24201">
    <property type="entry name" value="ANK_REP_REGION DOMAIN-CONTAINING PROTEIN"/>
    <property type="match status" value="1"/>
</dbReference>
<dbReference type="InterPro" id="IPR001452">
    <property type="entry name" value="SH3_domain"/>
</dbReference>
<feature type="repeat" description="ANK" evidence="4">
    <location>
        <begin position="81"/>
        <end position="113"/>
    </location>
</feature>
<evidence type="ECO:0000313" key="7">
    <source>
        <dbReference type="EMBL" id="EKX32064.1"/>
    </source>
</evidence>
<keyword evidence="3 4" id="KW-0040">ANK repeat</keyword>
<dbReference type="EMBL" id="JH993214">
    <property type="protein sequence ID" value="EKX32064.1"/>
    <property type="molecule type" value="Genomic_DNA"/>
</dbReference>
<dbReference type="OrthoDB" id="5402602at2759"/>
<dbReference type="SUPFAM" id="SSF50044">
    <property type="entry name" value="SH3-domain"/>
    <property type="match status" value="1"/>
</dbReference>
<accession>L1I833</accession>
<feature type="domain" description="SH3" evidence="6">
    <location>
        <begin position="164"/>
        <end position="238"/>
    </location>
</feature>
<dbReference type="CDD" id="cd00174">
    <property type="entry name" value="SH3"/>
    <property type="match status" value="1"/>
</dbReference>
<dbReference type="InterPro" id="IPR050776">
    <property type="entry name" value="Ank_Repeat/CDKN_Inhibitor"/>
</dbReference>
<evidence type="ECO:0000256" key="2">
    <source>
        <dbReference type="ARBA" id="ARBA00022737"/>
    </source>
</evidence>
<name>L1I833_GUITC</name>
<dbReference type="Pfam" id="PF12796">
    <property type="entry name" value="Ank_2"/>
    <property type="match status" value="1"/>
</dbReference>
<evidence type="ECO:0000256" key="5">
    <source>
        <dbReference type="PROSITE-ProRule" id="PRU00192"/>
    </source>
</evidence>
<dbReference type="SMART" id="SM00248">
    <property type="entry name" value="ANK"/>
    <property type="match status" value="2"/>
</dbReference>